<name>A0A975DM44_9GAMM</name>
<evidence type="ECO:0000313" key="2">
    <source>
        <dbReference type="Proteomes" id="UP000664904"/>
    </source>
</evidence>
<reference evidence="1" key="1">
    <citation type="submission" date="2021-03" db="EMBL/GenBank/DDBJ databases">
        <title>Complete Genome of Pseudoalteromonas xiamenensis STKMTI.2, a new potential marine bacterium producing anti-Vibrio compounds.</title>
        <authorList>
            <person name="Handayani D.P."/>
            <person name="Isnansetyo A."/>
            <person name="Istiqomah I."/>
            <person name="Jumina J."/>
        </authorList>
    </citation>
    <scope>NUCLEOTIDE SEQUENCE</scope>
    <source>
        <strain evidence="1">STKMTI.2</strain>
        <plasmid evidence="1">unnamed4</plasmid>
    </source>
</reference>
<dbReference type="GO" id="GO:0006274">
    <property type="term" value="P:DNA replication termination"/>
    <property type="evidence" value="ECO:0007669"/>
    <property type="project" value="InterPro"/>
</dbReference>
<gene>
    <name evidence="1" type="ORF">J5O05_17460</name>
</gene>
<dbReference type="GO" id="GO:0005737">
    <property type="term" value="C:cytoplasm"/>
    <property type="evidence" value="ECO:0007669"/>
    <property type="project" value="InterPro"/>
</dbReference>
<dbReference type="KEGG" id="pxi:J5O05_17460"/>
<dbReference type="Gene3D" id="3.50.14.10">
    <property type="entry name" value="Replication terminator Tus, domain 1 superfamily/Replication terminator Tus"/>
    <property type="match status" value="1"/>
</dbReference>
<dbReference type="RefSeq" id="WP_208844571.1">
    <property type="nucleotide sequence ID" value="NZ_CP072134.1"/>
</dbReference>
<accession>A0A975DM44</accession>
<protein>
    <recommendedName>
        <fullName evidence="3">DNA replication terminus site-binding protein</fullName>
    </recommendedName>
</protein>
<keyword evidence="2" id="KW-1185">Reference proteome</keyword>
<sequence>MDKLTDTQQTAFQIDLQRSYEAIKSATREFIEYLQAVPTTDYRCTLMAIKPNQKEFSLVEADDVWQHLKIYSQFELTAEQHPTNAVRVPGVIQIRTKHMPPLLALIARINELKQGMIDLKADYKCRHRLPEHTVRRHVMKALKSVHQLQLTRFISAIEGPVRYVGLTVHKKPNSKNVSKEQALNMVSELYDKAYPSGFNTDSWQSFIDQQRVKIETLDEEKYKITIARAGAYRAMCNIEHAGGRVEQPTASMPVLIFQDEFTDVGLPREHDNKQHRSDRKLDLSKPTIPLLQLYILPIAREQLLGDNAFPT</sequence>
<dbReference type="EMBL" id="CP072134">
    <property type="protein sequence ID" value="QTH72951.1"/>
    <property type="molecule type" value="Genomic_DNA"/>
</dbReference>
<organism evidence="1 2">
    <name type="scientific">Pseudoalteromonas xiamenensis</name>
    <dbReference type="NCBI Taxonomy" id="882626"/>
    <lineage>
        <taxon>Bacteria</taxon>
        <taxon>Pseudomonadati</taxon>
        <taxon>Pseudomonadota</taxon>
        <taxon>Gammaproteobacteria</taxon>
        <taxon>Alteromonadales</taxon>
        <taxon>Pseudoalteromonadaceae</taxon>
        <taxon>Pseudoalteromonas</taxon>
    </lineage>
</organism>
<geneLocation type="plasmid" evidence="1 2">
    <name>unnamed4</name>
</geneLocation>
<dbReference type="InterPro" id="IPR036384">
    <property type="entry name" value="Tus_sf"/>
</dbReference>
<dbReference type="GO" id="GO:0003677">
    <property type="term" value="F:DNA binding"/>
    <property type="evidence" value="ECO:0007669"/>
    <property type="project" value="InterPro"/>
</dbReference>
<proteinExistence type="predicted"/>
<dbReference type="InterPro" id="IPR036381">
    <property type="entry name" value="Tus_dom1"/>
</dbReference>
<dbReference type="SUPFAM" id="SSF56596">
    <property type="entry name" value="Replication terminator protein (Tus)"/>
    <property type="match status" value="1"/>
</dbReference>
<dbReference type="AlphaFoldDB" id="A0A975DM44"/>
<evidence type="ECO:0008006" key="3">
    <source>
        <dbReference type="Google" id="ProtNLM"/>
    </source>
</evidence>
<dbReference type="Proteomes" id="UP000664904">
    <property type="component" value="Plasmid unnamed4"/>
</dbReference>
<evidence type="ECO:0000313" key="1">
    <source>
        <dbReference type="EMBL" id="QTH72951.1"/>
    </source>
</evidence>
<keyword evidence="1" id="KW-0614">Plasmid</keyword>